<feature type="active site" description="Acyl-ester intermediate" evidence="10">
    <location>
        <position position="175"/>
    </location>
</feature>
<evidence type="ECO:0000256" key="4">
    <source>
        <dbReference type="ARBA" id="ARBA00014428"/>
    </source>
</evidence>
<evidence type="ECO:0000259" key="11">
    <source>
        <dbReference type="Pfam" id="PF01425"/>
    </source>
</evidence>
<dbReference type="PANTHER" id="PTHR11895">
    <property type="entry name" value="TRANSAMIDASE"/>
    <property type="match status" value="1"/>
</dbReference>
<evidence type="ECO:0000256" key="6">
    <source>
        <dbReference type="ARBA" id="ARBA00022741"/>
    </source>
</evidence>
<dbReference type="GO" id="GO:0030956">
    <property type="term" value="C:glutamyl-tRNA(Gln) amidotransferase complex"/>
    <property type="evidence" value="ECO:0007669"/>
    <property type="project" value="InterPro"/>
</dbReference>
<keyword evidence="8 10" id="KW-0648">Protein biosynthesis</keyword>
<evidence type="ECO:0000256" key="1">
    <source>
        <dbReference type="ARBA" id="ARBA00008069"/>
    </source>
</evidence>
<dbReference type="PANTHER" id="PTHR11895:SF151">
    <property type="entry name" value="GLUTAMYL-TRNA(GLN) AMIDOTRANSFERASE SUBUNIT A"/>
    <property type="match status" value="1"/>
</dbReference>
<dbReference type="PROSITE" id="PS00571">
    <property type="entry name" value="AMIDASES"/>
    <property type="match status" value="1"/>
</dbReference>
<dbReference type="RefSeq" id="WP_090356469.1">
    <property type="nucleotide sequence ID" value="NZ_CP134081.1"/>
</dbReference>
<organism evidence="12 13">
    <name type="scientific">Pseudomonas coleopterorum</name>
    <dbReference type="NCBI Taxonomy" id="1605838"/>
    <lineage>
        <taxon>Bacteria</taxon>
        <taxon>Pseudomonadati</taxon>
        <taxon>Pseudomonadota</taxon>
        <taxon>Gammaproteobacteria</taxon>
        <taxon>Pseudomonadales</taxon>
        <taxon>Pseudomonadaceae</taxon>
        <taxon>Pseudomonas</taxon>
    </lineage>
</organism>
<dbReference type="InterPro" id="IPR000120">
    <property type="entry name" value="Amidase"/>
</dbReference>
<evidence type="ECO:0000256" key="3">
    <source>
        <dbReference type="ARBA" id="ARBA00012739"/>
    </source>
</evidence>
<evidence type="ECO:0000313" key="12">
    <source>
        <dbReference type="EMBL" id="WNC09099.1"/>
    </source>
</evidence>
<dbReference type="SUPFAM" id="SSF75304">
    <property type="entry name" value="Amidase signature (AS) enzymes"/>
    <property type="match status" value="1"/>
</dbReference>
<gene>
    <name evidence="10 12" type="primary">gatA</name>
    <name evidence="12" type="ORF">RI108_17735</name>
</gene>
<keyword evidence="5 10" id="KW-0436">Ligase</keyword>
<dbReference type="Pfam" id="PF01425">
    <property type="entry name" value="Amidase"/>
    <property type="match status" value="1"/>
</dbReference>
<keyword evidence="7 10" id="KW-0067">ATP-binding</keyword>
<dbReference type="NCBIfam" id="TIGR00132">
    <property type="entry name" value="gatA"/>
    <property type="match status" value="1"/>
</dbReference>
<evidence type="ECO:0000256" key="2">
    <source>
        <dbReference type="ARBA" id="ARBA00011123"/>
    </source>
</evidence>
<dbReference type="GO" id="GO:0006412">
    <property type="term" value="P:translation"/>
    <property type="evidence" value="ECO:0007669"/>
    <property type="project" value="UniProtKB-UniRule"/>
</dbReference>
<dbReference type="Proteomes" id="UP001258207">
    <property type="component" value="Chromosome"/>
</dbReference>
<dbReference type="InterPro" id="IPR036928">
    <property type="entry name" value="AS_sf"/>
</dbReference>
<comment type="function">
    <text evidence="10">Allows the formation of correctly charged Gln-tRNA(Gln) through the transamidation of misacylated Glu-tRNA(Gln) in organisms which lack glutaminyl-tRNA synthetase. The reaction takes place in the presence of glutamine and ATP through an activated gamma-phospho-Glu-tRNA(Gln).</text>
</comment>
<dbReference type="InterPro" id="IPR023631">
    <property type="entry name" value="Amidase_dom"/>
</dbReference>
<comment type="catalytic activity">
    <reaction evidence="9 10">
        <text>L-glutamyl-tRNA(Gln) + L-glutamine + ATP + H2O = L-glutaminyl-tRNA(Gln) + L-glutamate + ADP + phosphate + H(+)</text>
        <dbReference type="Rhea" id="RHEA:17521"/>
        <dbReference type="Rhea" id="RHEA-COMP:9681"/>
        <dbReference type="Rhea" id="RHEA-COMP:9684"/>
        <dbReference type="ChEBI" id="CHEBI:15377"/>
        <dbReference type="ChEBI" id="CHEBI:15378"/>
        <dbReference type="ChEBI" id="CHEBI:29985"/>
        <dbReference type="ChEBI" id="CHEBI:30616"/>
        <dbReference type="ChEBI" id="CHEBI:43474"/>
        <dbReference type="ChEBI" id="CHEBI:58359"/>
        <dbReference type="ChEBI" id="CHEBI:78520"/>
        <dbReference type="ChEBI" id="CHEBI:78521"/>
        <dbReference type="ChEBI" id="CHEBI:456216"/>
        <dbReference type="EC" id="6.3.5.7"/>
    </reaction>
</comment>
<dbReference type="InterPro" id="IPR004412">
    <property type="entry name" value="GatA"/>
</dbReference>
<dbReference type="EMBL" id="CP134081">
    <property type="protein sequence ID" value="WNC09099.1"/>
    <property type="molecule type" value="Genomic_DNA"/>
</dbReference>
<evidence type="ECO:0000256" key="10">
    <source>
        <dbReference type="HAMAP-Rule" id="MF_00120"/>
    </source>
</evidence>
<dbReference type="HAMAP" id="MF_00120">
    <property type="entry name" value="GatA"/>
    <property type="match status" value="1"/>
</dbReference>
<dbReference type="GO" id="GO:0005524">
    <property type="term" value="F:ATP binding"/>
    <property type="evidence" value="ECO:0007669"/>
    <property type="project" value="UniProtKB-KW"/>
</dbReference>
<comment type="subunit">
    <text evidence="2 10">Heterotrimer of A, B and C subunits.</text>
</comment>
<evidence type="ECO:0000313" key="13">
    <source>
        <dbReference type="Proteomes" id="UP001258207"/>
    </source>
</evidence>
<accession>A0AAJ6LY02</accession>
<protein>
    <recommendedName>
        <fullName evidence="4 10">Glutamyl-tRNA(Gln) amidotransferase subunit A</fullName>
        <shortName evidence="10">Glu-ADT subunit A</shortName>
        <ecNumber evidence="3 10">6.3.5.7</ecNumber>
    </recommendedName>
</protein>
<name>A0AAJ6LY02_9PSED</name>
<dbReference type="GO" id="GO:0050567">
    <property type="term" value="F:glutaminyl-tRNA synthase (glutamine-hydrolyzing) activity"/>
    <property type="evidence" value="ECO:0007669"/>
    <property type="project" value="UniProtKB-UniRule"/>
</dbReference>
<feature type="domain" description="Amidase" evidence="11">
    <location>
        <begin position="22"/>
        <end position="463"/>
    </location>
</feature>
<reference evidence="12" key="1">
    <citation type="submission" date="2023-09" db="EMBL/GenBank/DDBJ databases">
        <title>First report of Pseudomonas coleopterorum DJ13 causing leaf spot on Rhododendron pulchrum Sweet in China.</title>
        <authorList>
            <person name="Zhang Y."/>
        </authorList>
    </citation>
    <scope>NUCLEOTIDE SEQUENCE</scope>
    <source>
        <strain evidence="12">DJ13</strain>
    </source>
</reference>
<evidence type="ECO:0000256" key="9">
    <source>
        <dbReference type="ARBA" id="ARBA00047407"/>
    </source>
</evidence>
<dbReference type="InterPro" id="IPR020556">
    <property type="entry name" value="Amidase_CS"/>
</dbReference>
<evidence type="ECO:0000256" key="5">
    <source>
        <dbReference type="ARBA" id="ARBA00022598"/>
    </source>
</evidence>
<evidence type="ECO:0000256" key="7">
    <source>
        <dbReference type="ARBA" id="ARBA00022840"/>
    </source>
</evidence>
<keyword evidence="6 10" id="KW-0547">Nucleotide-binding</keyword>
<feature type="active site" description="Charge relay system" evidence="10">
    <location>
        <position position="151"/>
    </location>
</feature>
<evidence type="ECO:0000256" key="8">
    <source>
        <dbReference type="ARBA" id="ARBA00022917"/>
    </source>
</evidence>
<feature type="active site" description="Charge relay system" evidence="10">
    <location>
        <position position="76"/>
    </location>
</feature>
<comment type="similarity">
    <text evidence="1 10">Belongs to the amidase family. GatA subfamily.</text>
</comment>
<dbReference type="Gene3D" id="3.90.1300.10">
    <property type="entry name" value="Amidase signature (AS) domain"/>
    <property type="match status" value="1"/>
</dbReference>
<dbReference type="EC" id="6.3.5.7" evidence="3 10"/>
<dbReference type="AlphaFoldDB" id="A0AAJ6LY02"/>
<proteinExistence type="inferred from homology"/>
<sequence>MHQLTLAEIARGLADKKFSAEELTRTLLARIAQLDPQLNSFITVTPEHAIAQAQAADARRAKGESGALLGVPLAHKDLFCTQGIRTSCGSRMLDNFEAPYDATVVAKLNAAGAVTLGKLNMDEFAMGSANENSHYGAVKNPWNLAHVPGGSSGGSAAAVAARLLPVATGTDTGGSIRQPAAFTNLTGIKPTYGRVSRWGMIAYASSLDQAGVLARNAEDCALLLQGMAGFDPQDSTSIDEPVPDYSATLGDSLQGLRIGVPKEYFGAGLDPRIAERVQASIQALEKLGAVIKHISLPNMQQAIAAYYVIAPAEASSNLSRFDGVRFGYRCENPKDLTDLYKRSRAEGFGAEVQRRIMVGAYALSAGYYDAYYLQAQKIRRLIKNDFMAAFEDVDMILSPTTPNPAWKLGAKNADPVAAYLEDIYTITANLAGLPGLSMPAGFVDGLPVGVQLLAPYFQEGRLLNVAHQYQQVTDWHTRAPEGF</sequence>